<dbReference type="Proteomes" id="UP000663699">
    <property type="component" value="Chromosome 3"/>
</dbReference>
<accession>A0A899FWS2</accession>
<proteinExistence type="predicted"/>
<reference evidence="1" key="1">
    <citation type="submission" date="2020-06" db="EMBL/GenBank/DDBJ databases">
        <title>Genomes of multiple members of Pneumocystis genus reveal paths to human pathogen Pneumocystis jirovecii.</title>
        <authorList>
            <person name="Cisse O.H."/>
            <person name="Ma L."/>
            <person name="Dekker J."/>
            <person name="Khil P."/>
            <person name="Jo J."/>
            <person name="Brenchley J."/>
            <person name="Blair R."/>
            <person name="Pahar B."/>
            <person name="Chabe M."/>
            <person name="Van Rompay K.A."/>
            <person name="Keesler R."/>
            <person name="Sukura A."/>
            <person name="Hirsch V."/>
            <person name="Kutty G."/>
            <person name="Liu Y."/>
            <person name="Peng L."/>
            <person name="Chen J."/>
            <person name="Song J."/>
            <person name="Weissenbacher-Lang C."/>
            <person name="Xu J."/>
            <person name="Upham N.S."/>
            <person name="Stajich J.E."/>
            <person name="Cuomo C.A."/>
            <person name="Cushion M.T."/>
            <person name="Kovacs J.A."/>
        </authorList>
    </citation>
    <scope>NUCLEOTIDE SEQUENCE</scope>
    <source>
        <strain evidence="1">2A</strain>
    </source>
</reference>
<protein>
    <submittedName>
        <fullName evidence="1">Uncharacterized protein</fullName>
    </submittedName>
</protein>
<evidence type="ECO:0000313" key="1">
    <source>
        <dbReference type="EMBL" id="QSL64744.1"/>
    </source>
</evidence>
<dbReference type="AlphaFoldDB" id="A0A899FWS2"/>
<gene>
    <name evidence="1" type="ORF">MERGE_002046</name>
</gene>
<name>A0A899FWS2_9ASCO</name>
<sequence>MRIVETGASLSNNYIADVLKNHYELELIELTYFIILEFRRFSFNNSLVSLIKTFKLDETSENKKHVILNKLASEYSTTMLCSYESEITKKI</sequence>
<keyword evidence="2" id="KW-1185">Reference proteome</keyword>
<organism evidence="1 2">
    <name type="scientific">Pneumocystis wakefieldiae</name>
    <dbReference type="NCBI Taxonomy" id="38082"/>
    <lineage>
        <taxon>Eukaryota</taxon>
        <taxon>Fungi</taxon>
        <taxon>Dikarya</taxon>
        <taxon>Ascomycota</taxon>
        <taxon>Taphrinomycotina</taxon>
        <taxon>Pneumocystomycetes</taxon>
        <taxon>Pneumocystaceae</taxon>
        <taxon>Pneumocystis</taxon>
    </lineage>
</organism>
<evidence type="ECO:0000313" key="2">
    <source>
        <dbReference type="Proteomes" id="UP000663699"/>
    </source>
</evidence>
<dbReference type="EMBL" id="CP054534">
    <property type="protein sequence ID" value="QSL64744.1"/>
    <property type="molecule type" value="Genomic_DNA"/>
</dbReference>